<reference evidence="1" key="1">
    <citation type="submission" date="2018-02" db="EMBL/GenBank/DDBJ databases">
        <title>Rhizophora mucronata_Transcriptome.</title>
        <authorList>
            <person name="Meera S.P."/>
            <person name="Sreeshan A."/>
            <person name="Augustine A."/>
        </authorList>
    </citation>
    <scope>NUCLEOTIDE SEQUENCE</scope>
    <source>
        <tissue evidence="1">Leaf</tissue>
    </source>
</reference>
<dbReference type="AlphaFoldDB" id="A0A2P2QFU0"/>
<sequence>MNKISMYELYSGNIPLSNKIALKCNTHMAFANFKEQDQMT</sequence>
<dbReference type="EMBL" id="GGEC01085398">
    <property type="protein sequence ID" value="MBX65882.1"/>
    <property type="molecule type" value="Transcribed_RNA"/>
</dbReference>
<evidence type="ECO:0000313" key="1">
    <source>
        <dbReference type="EMBL" id="MBX65882.1"/>
    </source>
</evidence>
<name>A0A2P2QFU0_RHIMU</name>
<protein>
    <submittedName>
        <fullName evidence="1">Uncharacterized protein</fullName>
    </submittedName>
</protein>
<organism evidence="1">
    <name type="scientific">Rhizophora mucronata</name>
    <name type="common">Asiatic mangrove</name>
    <dbReference type="NCBI Taxonomy" id="61149"/>
    <lineage>
        <taxon>Eukaryota</taxon>
        <taxon>Viridiplantae</taxon>
        <taxon>Streptophyta</taxon>
        <taxon>Embryophyta</taxon>
        <taxon>Tracheophyta</taxon>
        <taxon>Spermatophyta</taxon>
        <taxon>Magnoliopsida</taxon>
        <taxon>eudicotyledons</taxon>
        <taxon>Gunneridae</taxon>
        <taxon>Pentapetalae</taxon>
        <taxon>rosids</taxon>
        <taxon>fabids</taxon>
        <taxon>Malpighiales</taxon>
        <taxon>Rhizophoraceae</taxon>
        <taxon>Rhizophora</taxon>
    </lineage>
</organism>
<accession>A0A2P2QFU0</accession>
<proteinExistence type="predicted"/>